<organism evidence="8 9">
    <name type="scientific">Actinopolymorpha pittospori</name>
    <dbReference type="NCBI Taxonomy" id="648752"/>
    <lineage>
        <taxon>Bacteria</taxon>
        <taxon>Bacillati</taxon>
        <taxon>Actinomycetota</taxon>
        <taxon>Actinomycetes</taxon>
        <taxon>Propionibacteriales</taxon>
        <taxon>Actinopolymorphaceae</taxon>
        <taxon>Actinopolymorpha</taxon>
    </lineage>
</organism>
<dbReference type="InterPro" id="IPR000659">
    <property type="entry name" value="Pyridox_Oxase"/>
</dbReference>
<evidence type="ECO:0000256" key="5">
    <source>
        <dbReference type="ARBA" id="ARBA00023002"/>
    </source>
</evidence>
<evidence type="ECO:0000313" key="9">
    <source>
        <dbReference type="Proteomes" id="UP000638648"/>
    </source>
</evidence>
<sequence length="161" mass="18120">MDAEGKPSARVLILKNVEEAGWQFASNSTSRKGLELAERPAAALTFYWVPMARQVRISGTVVASEPDESARDFLARSESARAAELMGRQSHPLGAQTDMDEALAKASARIGEDPDTVAPGWTLYTLRPEEVEFWQADPDRRHLRLQYRRHDSAWTRTLLWP</sequence>
<dbReference type="InterPro" id="IPR019576">
    <property type="entry name" value="Pyridoxamine_oxidase_dimer_C"/>
</dbReference>
<dbReference type="RefSeq" id="WP_202896314.1">
    <property type="nucleotide sequence ID" value="NZ_BAABJL010000206.1"/>
</dbReference>
<dbReference type="InterPro" id="IPR012349">
    <property type="entry name" value="Split_barrel_FMN-bd"/>
</dbReference>
<dbReference type="Pfam" id="PF01243">
    <property type="entry name" value="PNPOx_N"/>
    <property type="match status" value="1"/>
</dbReference>
<evidence type="ECO:0000259" key="6">
    <source>
        <dbReference type="Pfam" id="PF01243"/>
    </source>
</evidence>
<dbReference type="GO" id="GO:0008615">
    <property type="term" value="P:pyridoxine biosynthetic process"/>
    <property type="evidence" value="ECO:0007669"/>
    <property type="project" value="InterPro"/>
</dbReference>
<comment type="caution">
    <text evidence="8">The sequence shown here is derived from an EMBL/GenBank/DDBJ whole genome shotgun (WGS) entry which is preliminary data.</text>
</comment>
<evidence type="ECO:0000259" key="7">
    <source>
        <dbReference type="Pfam" id="PF10590"/>
    </source>
</evidence>
<evidence type="ECO:0000256" key="1">
    <source>
        <dbReference type="ARBA" id="ARBA00001917"/>
    </source>
</evidence>
<protein>
    <submittedName>
        <fullName evidence="8">Pyridoxamine 5'-phosphate oxidase</fullName>
        <ecNumber evidence="8">1.4.3.5</ecNumber>
    </submittedName>
</protein>
<evidence type="ECO:0000256" key="2">
    <source>
        <dbReference type="ARBA" id="ARBA00007301"/>
    </source>
</evidence>
<keyword evidence="9" id="KW-1185">Reference proteome</keyword>
<evidence type="ECO:0000256" key="4">
    <source>
        <dbReference type="ARBA" id="ARBA00022643"/>
    </source>
</evidence>
<dbReference type="EMBL" id="JADBEM010000001">
    <property type="protein sequence ID" value="MBE1605859.1"/>
    <property type="molecule type" value="Genomic_DNA"/>
</dbReference>
<reference evidence="8" key="1">
    <citation type="submission" date="2020-10" db="EMBL/GenBank/DDBJ databases">
        <title>Sequencing the genomes of 1000 actinobacteria strains.</title>
        <authorList>
            <person name="Klenk H.-P."/>
        </authorList>
    </citation>
    <scope>NUCLEOTIDE SEQUENCE</scope>
    <source>
        <strain evidence="8">DSM 45354</strain>
    </source>
</reference>
<dbReference type="GO" id="GO:0004733">
    <property type="term" value="F:pyridoxamine phosphate oxidase activity"/>
    <property type="evidence" value="ECO:0007669"/>
    <property type="project" value="UniProtKB-EC"/>
</dbReference>
<dbReference type="AlphaFoldDB" id="A0A927MSI9"/>
<evidence type="ECO:0000256" key="3">
    <source>
        <dbReference type="ARBA" id="ARBA00022630"/>
    </source>
</evidence>
<dbReference type="PANTHER" id="PTHR10851">
    <property type="entry name" value="PYRIDOXINE-5-PHOSPHATE OXIDASE"/>
    <property type="match status" value="1"/>
</dbReference>
<gene>
    <name evidence="8" type="ORF">HEB94_002707</name>
</gene>
<dbReference type="NCBIfam" id="NF004231">
    <property type="entry name" value="PRK05679.1"/>
    <property type="match status" value="1"/>
</dbReference>
<dbReference type="InterPro" id="IPR011576">
    <property type="entry name" value="Pyridox_Oxase_N"/>
</dbReference>
<name>A0A927MSI9_9ACTN</name>
<comment type="similarity">
    <text evidence="2">Belongs to the pyridoxamine 5'-phosphate oxidase family.</text>
</comment>
<dbReference type="SUPFAM" id="SSF50475">
    <property type="entry name" value="FMN-binding split barrel"/>
    <property type="match status" value="1"/>
</dbReference>
<evidence type="ECO:0000313" key="8">
    <source>
        <dbReference type="EMBL" id="MBE1605859.1"/>
    </source>
</evidence>
<dbReference type="PANTHER" id="PTHR10851:SF0">
    <property type="entry name" value="PYRIDOXINE-5'-PHOSPHATE OXIDASE"/>
    <property type="match status" value="1"/>
</dbReference>
<dbReference type="Proteomes" id="UP000638648">
    <property type="component" value="Unassembled WGS sequence"/>
</dbReference>
<keyword evidence="5 8" id="KW-0560">Oxidoreductase</keyword>
<feature type="domain" description="Pyridoxine 5'-phosphate oxidase dimerisation C-terminal" evidence="7">
    <location>
        <begin position="121"/>
        <end position="161"/>
    </location>
</feature>
<dbReference type="EC" id="1.4.3.5" evidence="8"/>
<dbReference type="GO" id="GO:0010181">
    <property type="term" value="F:FMN binding"/>
    <property type="evidence" value="ECO:0007669"/>
    <property type="project" value="InterPro"/>
</dbReference>
<keyword evidence="4" id="KW-0288">FMN</keyword>
<accession>A0A927MSI9</accession>
<dbReference type="Gene3D" id="2.30.110.10">
    <property type="entry name" value="Electron Transport, Fmn-binding Protein, Chain A"/>
    <property type="match status" value="1"/>
</dbReference>
<keyword evidence="3" id="KW-0285">Flavoprotein</keyword>
<comment type="cofactor">
    <cofactor evidence="1">
        <name>FMN</name>
        <dbReference type="ChEBI" id="CHEBI:58210"/>
    </cofactor>
</comment>
<dbReference type="Pfam" id="PF10590">
    <property type="entry name" value="PNP_phzG_C"/>
    <property type="match status" value="1"/>
</dbReference>
<feature type="domain" description="Pyridoxamine 5'-phosphate oxidase N-terminal" evidence="6">
    <location>
        <begin position="2"/>
        <end position="93"/>
    </location>
</feature>
<proteinExistence type="inferred from homology"/>